<protein>
    <recommendedName>
        <fullName evidence="2">Abnormal cell migration protein 18-like fibronectin type I domain-containing protein</fullName>
    </recommendedName>
</protein>
<dbReference type="EMBL" id="WIXE01000796">
    <property type="protein sequence ID" value="KAK5986268.1"/>
    <property type="molecule type" value="Genomic_DNA"/>
</dbReference>
<dbReference type="Proteomes" id="UP001331761">
    <property type="component" value="Unassembled WGS sequence"/>
</dbReference>
<feature type="domain" description="Abnormal cell migration protein 18-like fibronectin type I" evidence="2">
    <location>
        <begin position="16"/>
        <end position="82"/>
    </location>
</feature>
<feature type="signal peptide" evidence="1">
    <location>
        <begin position="1"/>
        <end position="19"/>
    </location>
</feature>
<organism evidence="3 4">
    <name type="scientific">Trichostrongylus colubriformis</name>
    <name type="common">Black scour worm</name>
    <dbReference type="NCBI Taxonomy" id="6319"/>
    <lineage>
        <taxon>Eukaryota</taxon>
        <taxon>Metazoa</taxon>
        <taxon>Ecdysozoa</taxon>
        <taxon>Nematoda</taxon>
        <taxon>Chromadorea</taxon>
        <taxon>Rhabditida</taxon>
        <taxon>Rhabditina</taxon>
        <taxon>Rhabditomorpha</taxon>
        <taxon>Strongyloidea</taxon>
        <taxon>Trichostrongylidae</taxon>
        <taxon>Trichostrongylus</taxon>
    </lineage>
</organism>
<evidence type="ECO:0000256" key="1">
    <source>
        <dbReference type="SAM" id="SignalP"/>
    </source>
</evidence>
<evidence type="ECO:0000313" key="4">
    <source>
        <dbReference type="Proteomes" id="UP001331761"/>
    </source>
</evidence>
<keyword evidence="4" id="KW-1185">Reference proteome</keyword>
<reference evidence="3 4" key="1">
    <citation type="submission" date="2019-10" db="EMBL/GenBank/DDBJ databases">
        <title>Assembly and Annotation for the nematode Trichostrongylus colubriformis.</title>
        <authorList>
            <person name="Martin J."/>
        </authorList>
    </citation>
    <scope>NUCLEOTIDE SEQUENCE [LARGE SCALE GENOMIC DNA]</scope>
    <source>
        <strain evidence="3">G859</strain>
        <tissue evidence="3">Whole worm</tissue>
    </source>
</reference>
<dbReference type="InterPro" id="IPR055119">
    <property type="entry name" value="Mig18_Fn1"/>
</dbReference>
<keyword evidence="1" id="KW-0732">Signal</keyword>
<gene>
    <name evidence="3" type="ORF">GCK32_014826</name>
</gene>
<dbReference type="InterPro" id="IPR040282">
    <property type="entry name" value="Mig-18-like"/>
</dbReference>
<evidence type="ECO:0000313" key="3">
    <source>
        <dbReference type="EMBL" id="KAK5986268.1"/>
    </source>
</evidence>
<name>A0AAN8IWE8_TRICO</name>
<accession>A0AAN8IWE8</accession>
<evidence type="ECO:0000259" key="2">
    <source>
        <dbReference type="Pfam" id="PF23003"/>
    </source>
</evidence>
<dbReference type="AlphaFoldDB" id="A0AAN8IWE8"/>
<dbReference type="PANTHER" id="PTHR35572">
    <property type="entry name" value="PROTEIN CBG04538-RELATED"/>
    <property type="match status" value="1"/>
</dbReference>
<proteinExistence type="predicted"/>
<sequence>MRLLVFIIICTTTVQPCLHNGEHRSAGETWVDGRFKLQCIESETVAQVEIIGCVTPYGHEMSIGSHYQEGETEYHCKKTDDDGFVLEAVGY</sequence>
<dbReference type="Pfam" id="PF23003">
    <property type="entry name" value="Fn1_2"/>
    <property type="match status" value="1"/>
</dbReference>
<feature type="chain" id="PRO_5042863875" description="Abnormal cell migration protein 18-like fibronectin type I domain-containing protein" evidence="1">
    <location>
        <begin position="20"/>
        <end position="91"/>
    </location>
</feature>
<comment type="caution">
    <text evidence="3">The sequence shown here is derived from an EMBL/GenBank/DDBJ whole genome shotgun (WGS) entry which is preliminary data.</text>
</comment>